<proteinExistence type="predicted"/>
<name>A0ABT3X0N5_9BACL</name>
<dbReference type="Proteomes" id="UP001208017">
    <property type="component" value="Unassembled WGS sequence"/>
</dbReference>
<keyword evidence="3" id="KW-1185">Reference proteome</keyword>
<keyword evidence="1" id="KW-0175">Coiled coil</keyword>
<gene>
    <name evidence="2" type="ORF">OS242_10925</name>
</gene>
<evidence type="ECO:0000313" key="2">
    <source>
        <dbReference type="EMBL" id="MCX7570474.1"/>
    </source>
</evidence>
<dbReference type="RefSeq" id="WP_267151718.1">
    <property type="nucleotide sequence ID" value="NZ_JAPMLT010000004.1"/>
</dbReference>
<comment type="caution">
    <text evidence="2">The sequence shown here is derived from an EMBL/GenBank/DDBJ whole genome shotgun (WGS) entry which is preliminary data.</text>
</comment>
<protein>
    <submittedName>
        <fullName evidence="2">Uncharacterized protein</fullName>
    </submittedName>
</protein>
<reference evidence="2 3" key="1">
    <citation type="submission" date="2022-11" db="EMBL/GenBank/DDBJ databases">
        <title>Study of microbial diversity in lake waters.</title>
        <authorList>
            <person name="Zhang J."/>
        </authorList>
    </citation>
    <scope>NUCLEOTIDE SEQUENCE [LARGE SCALE GENOMIC DNA]</scope>
    <source>
        <strain evidence="2 3">DT12</strain>
    </source>
</reference>
<accession>A0ABT3X0N5</accession>
<organism evidence="2 3">
    <name type="scientific">Tumebacillus lacus</name>
    <dbReference type="NCBI Taxonomy" id="2995335"/>
    <lineage>
        <taxon>Bacteria</taxon>
        <taxon>Bacillati</taxon>
        <taxon>Bacillota</taxon>
        <taxon>Bacilli</taxon>
        <taxon>Bacillales</taxon>
        <taxon>Alicyclobacillaceae</taxon>
        <taxon>Tumebacillus</taxon>
    </lineage>
</organism>
<evidence type="ECO:0000256" key="1">
    <source>
        <dbReference type="SAM" id="Coils"/>
    </source>
</evidence>
<sequence>MTPNVHQIVLQMSELSKQLSEHQNEILKLQTSDFIRAFVSMTTAIEQLDSVREVMRGRADNLLSRPDATERKLRKEHLKLVVNNK</sequence>
<evidence type="ECO:0000313" key="3">
    <source>
        <dbReference type="Proteomes" id="UP001208017"/>
    </source>
</evidence>
<dbReference type="EMBL" id="JAPMLT010000004">
    <property type="protein sequence ID" value="MCX7570474.1"/>
    <property type="molecule type" value="Genomic_DNA"/>
</dbReference>
<feature type="coiled-coil region" evidence="1">
    <location>
        <begin position="5"/>
        <end position="32"/>
    </location>
</feature>